<dbReference type="RefSeq" id="WP_229590973.1">
    <property type="nucleotide sequence ID" value="NZ_AP024485.1"/>
</dbReference>
<evidence type="ECO:0000259" key="1">
    <source>
        <dbReference type="Pfam" id="PF08241"/>
    </source>
</evidence>
<dbReference type="Proteomes" id="UP001053296">
    <property type="component" value="Chromosome"/>
</dbReference>
<proteinExistence type="predicted"/>
<sequence length="210" mass="23748">MTIAEDNKPFFKYTKDHRFAPMYPLLAKEIVDKYGITEGVCLDIGAGSGALSIELSKITSLSLIALDIEPEAIEMAEENCVIHNVPHKRIRFVFGAVEKMPLPDASVDLILSRGSIPFWTDHVSAFEDIFRVLAPQGKAMIGCGFSRYQSLKEVEKMRPVWTPEVLKKRTRWKKGSFLADTLREAGINEYTITDDSFGTWIELYKSPETR</sequence>
<evidence type="ECO:0000313" key="3">
    <source>
        <dbReference type="Proteomes" id="UP001053296"/>
    </source>
</evidence>
<evidence type="ECO:0000313" key="2">
    <source>
        <dbReference type="EMBL" id="BCS88982.1"/>
    </source>
</evidence>
<name>A0ABN6EU61_9BACT</name>
<dbReference type="PANTHER" id="PTHR43591">
    <property type="entry name" value="METHYLTRANSFERASE"/>
    <property type="match status" value="1"/>
</dbReference>
<protein>
    <recommendedName>
        <fullName evidence="1">Methyltransferase type 11 domain-containing protein</fullName>
    </recommendedName>
</protein>
<organism evidence="2 3">
    <name type="scientific">Pseudodesulfovibrio sediminis</name>
    <dbReference type="NCBI Taxonomy" id="2810563"/>
    <lineage>
        <taxon>Bacteria</taxon>
        <taxon>Pseudomonadati</taxon>
        <taxon>Thermodesulfobacteriota</taxon>
        <taxon>Desulfovibrionia</taxon>
        <taxon>Desulfovibrionales</taxon>
        <taxon>Desulfovibrionaceae</taxon>
    </lineage>
</organism>
<dbReference type="Gene3D" id="3.40.50.150">
    <property type="entry name" value="Vaccinia Virus protein VP39"/>
    <property type="match status" value="1"/>
</dbReference>
<dbReference type="Pfam" id="PF08241">
    <property type="entry name" value="Methyltransf_11"/>
    <property type="match status" value="1"/>
</dbReference>
<dbReference type="InterPro" id="IPR013216">
    <property type="entry name" value="Methyltransf_11"/>
</dbReference>
<reference evidence="2" key="1">
    <citation type="journal article" date="2022" name="Arch. Microbiol.">
        <title>Pseudodesulfovibrio sediminis sp. nov., a mesophilic and neutrophilic sulfate-reducing bacterium isolated from sediment of a brackish lake.</title>
        <authorList>
            <person name="Takahashi A."/>
            <person name="Kojima H."/>
            <person name="Watanabe M."/>
            <person name="Fukui M."/>
        </authorList>
    </citation>
    <scope>NUCLEOTIDE SEQUENCE</scope>
    <source>
        <strain evidence="2">SF6</strain>
    </source>
</reference>
<keyword evidence="3" id="KW-1185">Reference proteome</keyword>
<dbReference type="InterPro" id="IPR029063">
    <property type="entry name" value="SAM-dependent_MTases_sf"/>
</dbReference>
<gene>
    <name evidence="2" type="ORF">PSDVSF_22240</name>
</gene>
<dbReference type="SUPFAM" id="SSF53335">
    <property type="entry name" value="S-adenosyl-L-methionine-dependent methyltransferases"/>
    <property type="match status" value="1"/>
</dbReference>
<dbReference type="EMBL" id="AP024485">
    <property type="protein sequence ID" value="BCS88982.1"/>
    <property type="molecule type" value="Genomic_DNA"/>
</dbReference>
<accession>A0ABN6EU61</accession>
<dbReference type="PANTHER" id="PTHR43591:SF24">
    <property type="entry name" value="2-METHOXY-6-POLYPRENYL-1,4-BENZOQUINOL METHYLASE, MITOCHONDRIAL"/>
    <property type="match status" value="1"/>
</dbReference>
<dbReference type="CDD" id="cd02440">
    <property type="entry name" value="AdoMet_MTases"/>
    <property type="match status" value="1"/>
</dbReference>
<feature type="domain" description="Methyltransferase type 11" evidence="1">
    <location>
        <begin position="42"/>
        <end position="140"/>
    </location>
</feature>